<evidence type="ECO:0000313" key="10">
    <source>
        <dbReference type="EMBL" id="GGA83570.1"/>
    </source>
</evidence>
<feature type="binding site" evidence="7">
    <location>
        <position position="103"/>
    </location>
    <ligand>
        <name>Zn(2+)</name>
        <dbReference type="ChEBI" id="CHEBI:29105"/>
    </ligand>
</feature>
<dbReference type="Gene3D" id="3.30.1490.190">
    <property type="match status" value="1"/>
</dbReference>
<feature type="binding site" evidence="8">
    <location>
        <position position="96"/>
    </location>
    <ligand>
        <name>Fe cation</name>
        <dbReference type="ChEBI" id="CHEBI:24875"/>
    </ligand>
</feature>
<feature type="binding site" evidence="7">
    <location>
        <position position="147"/>
    </location>
    <ligand>
        <name>Zn(2+)</name>
        <dbReference type="ChEBI" id="CHEBI:29105"/>
    </ligand>
</feature>
<dbReference type="RefSeq" id="WP_087506641.1">
    <property type="nucleotide sequence ID" value="NZ_BMDX01000015.1"/>
</dbReference>
<dbReference type="OrthoDB" id="9801127at2"/>
<dbReference type="SUPFAM" id="SSF46785">
    <property type="entry name" value="Winged helix' DNA-binding domain"/>
    <property type="match status" value="1"/>
</dbReference>
<dbReference type="CDD" id="cd07153">
    <property type="entry name" value="Fur_like"/>
    <property type="match status" value="1"/>
</dbReference>
<evidence type="ECO:0000256" key="6">
    <source>
        <dbReference type="ARBA" id="ARBA00023163"/>
    </source>
</evidence>
<evidence type="ECO:0000256" key="1">
    <source>
        <dbReference type="ARBA" id="ARBA00007957"/>
    </source>
</evidence>
<feature type="binding site" evidence="7">
    <location>
        <position position="106"/>
    </location>
    <ligand>
        <name>Zn(2+)</name>
        <dbReference type="ChEBI" id="CHEBI:29105"/>
    </ligand>
</feature>
<name>A0A8J2U740_9GAMM</name>
<comment type="cofactor">
    <cofactor evidence="8">
        <name>Mn(2+)</name>
        <dbReference type="ChEBI" id="CHEBI:29035"/>
    </cofactor>
    <cofactor evidence="8">
        <name>Fe(2+)</name>
        <dbReference type="ChEBI" id="CHEBI:29033"/>
    </cofactor>
    <text evidence="8">Binds 1 Mn(2+) or Fe(2+) ion per subunit.</text>
</comment>
<evidence type="ECO:0000256" key="8">
    <source>
        <dbReference type="PIRSR" id="PIRSR602481-2"/>
    </source>
</evidence>
<feature type="binding site" evidence="8">
    <location>
        <position position="120"/>
    </location>
    <ligand>
        <name>Fe cation</name>
        <dbReference type="ChEBI" id="CHEBI:24875"/>
    </ligand>
</feature>
<keyword evidence="4 9" id="KW-0805">Transcription regulation</keyword>
<dbReference type="InterPro" id="IPR036390">
    <property type="entry name" value="WH_DNA-bd_sf"/>
</dbReference>
<evidence type="ECO:0000256" key="3">
    <source>
        <dbReference type="ARBA" id="ARBA00022833"/>
    </source>
</evidence>
<dbReference type="GO" id="GO:0005829">
    <property type="term" value="C:cytosol"/>
    <property type="evidence" value="ECO:0007669"/>
    <property type="project" value="TreeGrafter"/>
</dbReference>
<comment type="subcellular location">
    <subcellularLocation>
        <location evidence="9">Cytoplasm</location>
    </subcellularLocation>
</comment>
<keyword evidence="6 9" id="KW-0804">Transcription</keyword>
<keyword evidence="11" id="KW-1185">Reference proteome</keyword>
<gene>
    <name evidence="9" type="primary">fur</name>
    <name evidence="10" type="ORF">GCM10011369_26980</name>
</gene>
<evidence type="ECO:0000256" key="2">
    <source>
        <dbReference type="ARBA" id="ARBA00022491"/>
    </source>
</evidence>
<accession>A0A8J2U740</accession>
<dbReference type="InterPro" id="IPR002481">
    <property type="entry name" value="FUR"/>
</dbReference>
<comment type="cofactor">
    <cofactor evidence="7">
        <name>Zn(2+)</name>
        <dbReference type="ChEBI" id="CHEBI:29105"/>
    </cofactor>
    <text evidence="7">Binds 1 zinc ion per subunit.</text>
</comment>
<keyword evidence="3 7" id="KW-0862">Zinc</keyword>
<comment type="caution">
    <text evidence="10">The sequence shown here is derived from an EMBL/GenBank/DDBJ whole genome shotgun (WGS) entry which is preliminary data.</text>
</comment>
<dbReference type="GO" id="GO:0045892">
    <property type="term" value="P:negative regulation of DNA-templated transcription"/>
    <property type="evidence" value="ECO:0007669"/>
    <property type="project" value="TreeGrafter"/>
</dbReference>
<evidence type="ECO:0000256" key="5">
    <source>
        <dbReference type="ARBA" id="ARBA00023125"/>
    </source>
</evidence>
<dbReference type="PANTHER" id="PTHR33202">
    <property type="entry name" value="ZINC UPTAKE REGULATION PROTEIN"/>
    <property type="match status" value="1"/>
</dbReference>
<dbReference type="GO" id="GO:0008270">
    <property type="term" value="F:zinc ion binding"/>
    <property type="evidence" value="ECO:0007669"/>
    <property type="project" value="TreeGrafter"/>
</dbReference>
<keyword evidence="2 9" id="KW-0678">Repressor</keyword>
<feature type="binding site" evidence="8">
    <location>
        <position position="94"/>
    </location>
    <ligand>
        <name>Fe cation</name>
        <dbReference type="ChEBI" id="CHEBI:24875"/>
    </ligand>
</feature>
<dbReference type="EMBL" id="BMDX01000015">
    <property type="protein sequence ID" value="GGA83570.1"/>
    <property type="molecule type" value="Genomic_DNA"/>
</dbReference>
<evidence type="ECO:0000256" key="9">
    <source>
        <dbReference type="RuleBase" id="RU364037"/>
    </source>
</evidence>
<dbReference type="InterPro" id="IPR036388">
    <property type="entry name" value="WH-like_DNA-bd_sf"/>
</dbReference>
<sequence length="152" mass="16772">MDIDKGLKSAHNKCQAAGVKLTEKRAAVLEILLAADRPLSAYEVVAIYNQNHQQPMQPMSVYRILDLFVDVELVHKLASSNKYVSCAHLNCSHHHDDQFFVVCKSCGATKEITMSDTLVEQIKSSASDAGFKLVEPQFELSGVCSECGDNKE</sequence>
<evidence type="ECO:0000256" key="4">
    <source>
        <dbReference type="ARBA" id="ARBA00023015"/>
    </source>
</evidence>
<evidence type="ECO:0000313" key="11">
    <source>
        <dbReference type="Proteomes" id="UP000619743"/>
    </source>
</evidence>
<dbReference type="GO" id="GO:0003700">
    <property type="term" value="F:DNA-binding transcription factor activity"/>
    <property type="evidence" value="ECO:0007669"/>
    <property type="project" value="UniProtKB-UniRule"/>
</dbReference>
<reference evidence="11" key="1">
    <citation type="journal article" date="2019" name="Int. J. Syst. Evol. Microbiol.">
        <title>The Global Catalogue of Microorganisms (GCM) 10K type strain sequencing project: providing services to taxonomists for standard genome sequencing and annotation.</title>
        <authorList>
            <consortium name="The Broad Institute Genomics Platform"/>
            <consortium name="The Broad Institute Genome Sequencing Center for Infectious Disease"/>
            <person name="Wu L."/>
            <person name="Ma J."/>
        </authorList>
    </citation>
    <scope>NUCLEOTIDE SEQUENCE [LARGE SCALE GENOMIC DNA]</scope>
    <source>
        <strain evidence="11">CGMCC 1.10130</strain>
    </source>
</reference>
<feature type="binding site" evidence="7">
    <location>
        <position position="144"/>
    </location>
    <ligand>
        <name>Zn(2+)</name>
        <dbReference type="ChEBI" id="CHEBI:29105"/>
    </ligand>
</feature>
<dbReference type="GO" id="GO:0000976">
    <property type="term" value="F:transcription cis-regulatory region binding"/>
    <property type="evidence" value="ECO:0007669"/>
    <property type="project" value="TreeGrafter"/>
</dbReference>
<dbReference type="Gene3D" id="1.10.10.10">
    <property type="entry name" value="Winged helix-like DNA-binding domain superfamily/Winged helix DNA-binding domain"/>
    <property type="match status" value="1"/>
</dbReference>
<dbReference type="Proteomes" id="UP000619743">
    <property type="component" value="Unassembled WGS sequence"/>
</dbReference>
<dbReference type="Pfam" id="PF01475">
    <property type="entry name" value="FUR"/>
    <property type="match status" value="1"/>
</dbReference>
<dbReference type="InterPro" id="IPR043135">
    <property type="entry name" value="Fur_C"/>
</dbReference>
<keyword evidence="5 9" id="KW-0238">DNA-binding</keyword>
<keyword evidence="7 9" id="KW-0479">Metal-binding</keyword>
<comment type="similarity">
    <text evidence="1 9">Belongs to the Fur family.</text>
</comment>
<keyword evidence="8 9" id="KW-0408">Iron</keyword>
<keyword evidence="9" id="KW-0963">Cytoplasm</keyword>
<comment type="subunit">
    <text evidence="9">Homodimer.</text>
</comment>
<evidence type="ECO:0000256" key="7">
    <source>
        <dbReference type="PIRSR" id="PIRSR602481-1"/>
    </source>
</evidence>
<protein>
    <recommendedName>
        <fullName evidence="9">Ferric uptake regulation protein</fullName>
    </recommendedName>
</protein>
<dbReference type="PANTHER" id="PTHR33202:SF6">
    <property type="entry name" value="ZINC UPTAKE REGULATION PROTEIN"/>
    <property type="match status" value="1"/>
</dbReference>
<organism evidence="10 11">
    <name type="scientific">Neiella marina</name>
    <dbReference type="NCBI Taxonomy" id="508461"/>
    <lineage>
        <taxon>Bacteria</taxon>
        <taxon>Pseudomonadati</taxon>
        <taxon>Pseudomonadota</taxon>
        <taxon>Gammaproteobacteria</taxon>
        <taxon>Alteromonadales</taxon>
        <taxon>Echinimonadaceae</taxon>
        <taxon>Neiella</taxon>
    </lineage>
</organism>
<dbReference type="GO" id="GO:1900376">
    <property type="term" value="P:regulation of secondary metabolite biosynthetic process"/>
    <property type="evidence" value="ECO:0007669"/>
    <property type="project" value="TreeGrafter"/>
</dbReference>
<dbReference type="AlphaFoldDB" id="A0A8J2U740"/>
<proteinExistence type="inferred from homology"/>